<protein>
    <submittedName>
        <fullName evidence="1">Uncharacterized protein</fullName>
    </submittedName>
</protein>
<evidence type="ECO:0000313" key="2">
    <source>
        <dbReference type="Proteomes" id="UP000005237"/>
    </source>
</evidence>
<organism evidence="1 2">
    <name type="scientific">Caenorhabditis japonica</name>
    <dbReference type="NCBI Taxonomy" id="281687"/>
    <lineage>
        <taxon>Eukaryota</taxon>
        <taxon>Metazoa</taxon>
        <taxon>Ecdysozoa</taxon>
        <taxon>Nematoda</taxon>
        <taxon>Chromadorea</taxon>
        <taxon>Rhabditida</taxon>
        <taxon>Rhabditina</taxon>
        <taxon>Rhabditomorpha</taxon>
        <taxon>Rhabditoidea</taxon>
        <taxon>Rhabditidae</taxon>
        <taxon>Peloderinae</taxon>
        <taxon>Caenorhabditis</taxon>
    </lineage>
</organism>
<evidence type="ECO:0000313" key="1">
    <source>
        <dbReference type="EnsemblMetazoa" id="CJA23906.1"/>
    </source>
</evidence>
<keyword evidence="2" id="KW-1185">Reference proteome</keyword>
<reference evidence="1" key="2">
    <citation type="submission" date="2022-06" db="UniProtKB">
        <authorList>
            <consortium name="EnsemblMetazoa"/>
        </authorList>
    </citation>
    <scope>IDENTIFICATION</scope>
    <source>
        <strain evidence="1">DF5081</strain>
    </source>
</reference>
<accession>A0A8R1I5H4</accession>
<dbReference type="AlphaFoldDB" id="A0A8R1I5H4"/>
<sequence>MCSRTRCANEASMFHSLSLRSRSEYCGTVEKLRNIGASFVHIVREHIIRIYYIMSEFIREISRNEKSDTHLGQCFYWFENG</sequence>
<reference evidence="2" key="1">
    <citation type="submission" date="2010-08" db="EMBL/GenBank/DDBJ databases">
        <authorList>
            <consortium name="Caenorhabditis japonica Sequencing Consortium"/>
            <person name="Wilson R.K."/>
        </authorList>
    </citation>
    <scope>NUCLEOTIDE SEQUENCE [LARGE SCALE GENOMIC DNA]</scope>
    <source>
        <strain evidence="2">DF5081</strain>
    </source>
</reference>
<name>A0A8R1I5H4_CAEJA</name>
<proteinExistence type="predicted"/>
<dbReference type="Proteomes" id="UP000005237">
    <property type="component" value="Unassembled WGS sequence"/>
</dbReference>
<dbReference type="EnsemblMetazoa" id="CJA23906.1">
    <property type="protein sequence ID" value="CJA23906.1"/>
    <property type="gene ID" value="WBGene00179478"/>
</dbReference>